<evidence type="ECO:0000256" key="1">
    <source>
        <dbReference type="ARBA" id="ARBA00001946"/>
    </source>
</evidence>
<dbReference type="PANTHER" id="PTHR31225:SF98">
    <property type="entry name" value="TERPENE SYNTHASE 9-RELATED"/>
    <property type="match status" value="1"/>
</dbReference>
<evidence type="ECO:0000259" key="6">
    <source>
        <dbReference type="Pfam" id="PF01397"/>
    </source>
</evidence>
<dbReference type="Gene3D" id="1.50.10.130">
    <property type="entry name" value="Terpene synthase, N-terminal domain"/>
    <property type="match status" value="1"/>
</dbReference>
<dbReference type="InterPro" id="IPR001906">
    <property type="entry name" value="Terpene_synth_N"/>
</dbReference>
<dbReference type="Gene3D" id="1.10.600.10">
    <property type="entry name" value="Farnesyl Diphosphate Synthase"/>
    <property type="match status" value="1"/>
</dbReference>
<dbReference type="OrthoDB" id="1936865at2759"/>
<organism evidence="8 9">
    <name type="scientific">Morus notabilis</name>
    <dbReference type="NCBI Taxonomy" id="981085"/>
    <lineage>
        <taxon>Eukaryota</taxon>
        <taxon>Viridiplantae</taxon>
        <taxon>Streptophyta</taxon>
        <taxon>Embryophyta</taxon>
        <taxon>Tracheophyta</taxon>
        <taxon>Spermatophyta</taxon>
        <taxon>Magnoliopsida</taxon>
        <taxon>eudicotyledons</taxon>
        <taxon>Gunneridae</taxon>
        <taxon>Pentapetalae</taxon>
        <taxon>rosids</taxon>
        <taxon>fabids</taxon>
        <taxon>Rosales</taxon>
        <taxon>Moraceae</taxon>
        <taxon>Moreae</taxon>
        <taxon>Morus</taxon>
    </lineage>
</organism>
<keyword evidence="9" id="KW-1185">Reference proteome</keyword>
<dbReference type="GO" id="GO:0010333">
    <property type="term" value="F:terpene synthase activity"/>
    <property type="evidence" value="ECO:0007669"/>
    <property type="project" value="InterPro"/>
</dbReference>
<dbReference type="PANTHER" id="PTHR31225">
    <property type="entry name" value="OS04G0344100 PROTEIN-RELATED"/>
    <property type="match status" value="1"/>
</dbReference>
<dbReference type="Pfam" id="PF01397">
    <property type="entry name" value="Terpene_synth"/>
    <property type="match status" value="1"/>
</dbReference>
<dbReference type="FunFam" id="1.50.10.130:FF:000001">
    <property type="entry name" value="Isoprene synthase, chloroplastic"/>
    <property type="match status" value="1"/>
</dbReference>
<evidence type="ECO:0000256" key="2">
    <source>
        <dbReference type="ARBA" id="ARBA00022723"/>
    </source>
</evidence>
<dbReference type="CDD" id="cd00684">
    <property type="entry name" value="Terpene_cyclase_plant_C1"/>
    <property type="match status" value="1"/>
</dbReference>
<keyword evidence="4" id="KW-0456">Lyase</keyword>
<dbReference type="GO" id="GO:0000287">
    <property type="term" value="F:magnesium ion binding"/>
    <property type="evidence" value="ECO:0007669"/>
    <property type="project" value="InterPro"/>
</dbReference>
<accession>W9S2Q0</accession>
<dbReference type="KEGG" id="mnt:21401268"/>
<dbReference type="InterPro" id="IPR008930">
    <property type="entry name" value="Terpenoid_cyclase/PrenylTrfase"/>
</dbReference>
<feature type="domain" description="Terpene synthase N-terminal" evidence="6">
    <location>
        <begin position="50"/>
        <end position="220"/>
    </location>
</feature>
<dbReference type="InterPro" id="IPR036965">
    <property type="entry name" value="Terpene_synth_N_sf"/>
</dbReference>
<dbReference type="STRING" id="981085.W9S2Q0"/>
<proteinExistence type="predicted"/>
<keyword evidence="3" id="KW-0460">Magnesium</keyword>
<sequence>MFLCMASVLSAPVAFLLSLIRRLSTTRINQVRRDLEVNQRRSARYHPTIWETKHIQSLDTPYTYELHADRLEELKKIIKALVLKATKDHFLLLKLVDSMQRLGLAYHFEDEIREAVSRIHQDKNRSNDLYMTALRFRVLREHGLSVSSDIFDRFRGHDGRFLKSLISDVVGLLSLYEASYLGMPGENVLEEAKSFTKKKLTNSLTGGMDSYLAKQVQQSLEIPLYWRVPRVESRNFIDLYELDPAKSPALLELAKLDYNLVQSVHQKELKELASWWRDLGFKENLEFARDRLMENYLWTMGNMFEPHLSKCRIGVTKFVCILTAIDDIYDVYGSLDELECFTNAVKKWDIEAIKDVPLYMKICYLAMLKFGNDVIYDVLKTHGLDVSPYIKEEWYNLCRSYLVEARWFYGGYTPTVKEYFENACISVGGRAGIVHACILLLDQFSISKSSLDCVINHGSNLIYWSSLITRLSDDLGTSKDESKRGDVAKAVQCYMVEKNISEEEAINQINELTSYSWKMMNKEISSKNNISLPNCLVRICLNMARTAQYIFQHGDGIGTSVGVTRDHLVSLIVKPVTFQTSFVKGN</sequence>
<protein>
    <submittedName>
        <fullName evidence="8">Myrcene synthase</fullName>
    </submittedName>
</protein>
<dbReference type="eggNOG" id="ENOG502QUH3">
    <property type="taxonomic scope" value="Eukaryota"/>
</dbReference>
<reference evidence="9" key="1">
    <citation type="submission" date="2013-01" db="EMBL/GenBank/DDBJ databases">
        <title>Draft Genome Sequence of a Mulberry Tree, Morus notabilis C.K. Schneid.</title>
        <authorList>
            <person name="He N."/>
            <person name="Zhao S."/>
        </authorList>
    </citation>
    <scope>NUCLEOTIDE SEQUENCE</scope>
</reference>
<dbReference type="FunFam" id="1.10.600.10:FF:000007">
    <property type="entry name" value="Isoprene synthase, chloroplastic"/>
    <property type="match status" value="1"/>
</dbReference>
<feature type="signal peptide" evidence="5">
    <location>
        <begin position="1"/>
        <end position="25"/>
    </location>
</feature>
<evidence type="ECO:0000256" key="3">
    <source>
        <dbReference type="ARBA" id="ARBA00022842"/>
    </source>
</evidence>
<feature type="domain" description="Terpene synthase metal-binding" evidence="7">
    <location>
        <begin position="277"/>
        <end position="518"/>
    </location>
</feature>
<name>W9S2Q0_9ROSA</name>
<dbReference type="InterPro" id="IPR008949">
    <property type="entry name" value="Isoprenoid_synthase_dom_sf"/>
</dbReference>
<dbReference type="InterPro" id="IPR044814">
    <property type="entry name" value="Terpene_cyclase_plant_C1"/>
</dbReference>
<evidence type="ECO:0000256" key="5">
    <source>
        <dbReference type="SAM" id="SignalP"/>
    </source>
</evidence>
<dbReference type="Pfam" id="PF03936">
    <property type="entry name" value="Terpene_synth_C"/>
    <property type="match status" value="1"/>
</dbReference>
<dbReference type="Proteomes" id="UP000030645">
    <property type="component" value="Unassembled WGS sequence"/>
</dbReference>
<evidence type="ECO:0000259" key="7">
    <source>
        <dbReference type="Pfam" id="PF03936"/>
    </source>
</evidence>
<keyword evidence="2" id="KW-0479">Metal-binding</keyword>
<evidence type="ECO:0000313" key="8">
    <source>
        <dbReference type="EMBL" id="EXC23162.1"/>
    </source>
</evidence>
<dbReference type="InterPro" id="IPR034741">
    <property type="entry name" value="Terpene_cyclase-like_1_C"/>
</dbReference>
<dbReference type="SUPFAM" id="SSF48576">
    <property type="entry name" value="Terpenoid synthases"/>
    <property type="match status" value="1"/>
</dbReference>
<evidence type="ECO:0000256" key="4">
    <source>
        <dbReference type="ARBA" id="ARBA00023239"/>
    </source>
</evidence>
<dbReference type="SUPFAM" id="SSF48239">
    <property type="entry name" value="Terpenoid cyclases/Protein prenyltransferases"/>
    <property type="match status" value="1"/>
</dbReference>
<dbReference type="SFLD" id="SFLDG01019">
    <property type="entry name" value="Terpene_Cyclase_Like_1_C_Termi"/>
    <property type="match status" value="1"/>
</dbReference>
<dbReference type="GO" id="GO:0016102">
    <property type="term" value="P:diterpenoid biosynthetic process"/>
    <property type="evidence" value="ECO:0007669"/>
    <property type="project" value="InterPro"/>
</dbReference>
<feature type="chain" id="PRO_5004928859" evidence="5">
    <location>
        <begin position="26"/>
        <end position="586"/>
    </location>
</feature>
<comment type="cofactor">
    <cofactor evidence="1">
        <name>Mg(2+)</name>
        <dbReference type="ChEBI" id="CHEBI:18420"/>
    </cofactor>
</comment>
<evidence type="ECO:0000313" key="9">
    <source>
        <dbReference type="Proteomes" id="UP000030645"/>
    </source>
</evidence>
<gene>
    <name evidence="8" type="ORF">L484_018293</name>
</gene>
<dbReference type="EMBL" id="KE345991">
    <property type="protein sequence ID" value="EXC23162.1"/>
    <property type="molecule type" value="Genomic_DNA"/>
</dbReference>
<dbReference type="AlphaFoldDB" id="W9S2Q0"/>
<dbReference type="InterPro" id="IPR005630">
    <property type="entry name" value="Terpene_synthase_metal-bd"/>
</dbReference>
<dbReference type="InterPro" id="IPR050148">
    <property type="entry name" value="Terpene_synthase-like"/>
</dbReference>
<keyword evidence="5" id="KW-0732">Signal</keyword>
<dbReference type="SFLD" id="SFLDS00005">
    <property type="entry name" value="Isoprenoid_Synthase_Type_I"/>
    <property type="match status" value="1"/>
</dbReference>